<feature type="transmembrane region" description="Helical" evidence="7">
    <location>
        <begin position="114"/>
        <end position="131"/>
    </location>
</feature>
<evidence type="ECO:0000259" key="8">
    <source>
        <dbReference type="Pfam" id="PF13886"/>
    </source>
</evidence>
<keyword evidence="4 7" id="KW-1133">Transmembrane helix</keyword>
<feature type="transmembrane region" description="Helical" evidence="7">
    <location>
        <begin position="166"/>
        <end position="186"/>
    </location>
</feature>
<keyword evidence="10" id="KW-1185">Reference proteome</keyword>
<dbReference type="PANTHER" id="PTHR31247:SF5">
    <property type="entry name" value="DUF4203 DOMAIN-CONTAINING PROTEIN"/>
    <property type="match status" value="1"/>
</dbReference>
<comment type="similarity">
    <text evidence="2">Belongs to the TMEM198 family.</text>
</comment>
<dbReference type="InterPro" id="IPR040236">
    <property type="entry name" value="TMEM198"/>
</dbReference>
<evidence type="ECO:0000256" key="4">
    <source>
        <dbReference type="ARBA" id="ARBA00022989"/>
    </source>
</evidence>
<dbReference type="GO" id="GO:0005886">
    <property type="term" value="C:plasma membrane"/>
    <property type="evidence" value="ECO:0007669"/>
    <property type="project" value="TreeGrafter"/>
</dbReference>
<keyword evidence="3 7" id="KW-0812">Transmembrane</keyword>
<gene>
    <name evidence="9" type="ORF">HK097_003251</name>
</gene>
<feature type="transmembrane region" description="Helical" evidence="7">
    <location>
        <begin position="137"/>
        <end position="154"/>
    </location>
</feature>
<feature type="transmembrane region" description="Helical" evidence="7">
    <location>
        <begin position="232"/>
        <end position="255"/>
    </location>
</feature>
<dbReference type="Pfam" id="PF13886">
    <property type="entry name" value="TM7S3_TM198"/>
    <property type="match status" value="1"/>
</dbReference>
<proteinExistence type="inferred from homology"/>
<evidence type="ECO:0000256" key="7">
    <source>
        <dbReference type="SAM" id="Phobius"/>
    </source>
</evidence>
<sequence length="283" mass="30848">MYLSWNSSTSFKPTQWFNTIAQLLMVFMIGLVNAAPIDQSIDNGITSTSSGPLTVQAIILGVLCLLVGAVFLFAGIRLFPIVTAIAGFIFFSIIGYIILVQLAPEGGYRDNDTVLLAGSLAIGILGLFLGLCLWQLGVAFIGALAGFALANWILSLRDGGLIRSEAGRIILIVALVVVGIILIFMFETPVLIITTSLVGAYLICFGVDQFTRTGFNLSSYYLLTNRRNSLELTGPIIGFLVAFIVLAIIGIAVQFRMNRGVKHSHRDRHWRGRRVGTKSKFNW</sequence>
<accession>A0AAD5SF02</accession>
<organism evidence="9 10">
    <name type="scientific">Rhizophlyctis rosea</name>
    <dbReference type="NCBI Taxonomy" id="64517"/>
    <lineage>
        <taxon>Eukaryota</taxon>
        <taxon>Fungi</taxon>
        <taxon>Fungi incertae sedis</taxon>
        <taxon>Chytridiomycota</taxon>
        <taxon>Chytridiomycota incertae sedis</taxon>
        <taxon>Chytridiomycetes</taxon>
        <taxon>Rhizophlyctidales</taxon>
        <taxon>Rhizophlyctidaceae</taxon>
        <taxon>Rhizophlyctis</taxon>
    </lineage>
</organism>
<feature type="transmembrane region" description="Helical" evidence="7">
    <location>
        <begin position="20"/>
        <end position="41"/>
    </location>
</feature>
<evidence type="ECO:0000313" key="9">
    <source>
        <dbReference type="EMBL" id="KAJ3053841.1"/>
    </source>
</evidence>
<keyword evidence="5 7" id="KW-0472">Membrane</keyword>
<feature type="domain" description="TM7S3/TM198-like" evidence="8">
    <location>
        <begin position="61"/>
        <end position="255"/>
    </location>
</feature>
<dbReference type="EMBL" id="JADGJD010000176">
    <property type="protein sequence ID" value="KAJ3053841.1"/>
    <property type="molecule type" value="Genomic_DNA"/>
</dbReference>
<feature type="transmembrane region" description="Helical" evidence="7">
    <location>
        <begin position="81"/>
        <end position="102"/>
    </location>
</feature>
<evidence type="ECO:0000256" key="2">
    <source>
        <dbReference type="ARBA" id="ARBA00006244"/>
    </source>
</evidence>
<comment type="subcellular location">
    <subcellularLocation>
        <location evidence="1">Membrane</location>
        <topology evidence="1">Multi-pass membrane protein</topology>
    </subcellularLocation>
</comment>
<name>A0AAD5SF02_9FUNG</name>
<evidence type="ECO:0000313" key="10">
    <source>
        <dbReference type="Proteomes" id="UP001212841"/>
    </source>
</evidence>
<dbReference type="PANTHER" id="PTHR31247">
    <property type="entry name" value="TRANSMEMBRANE PROTEIN 198 FAMILY MEMBER"/>
    <property type="match status" value="1"/>
</dbReference>
<dbReference type="Proteomes" id="UP001212841">
    <property type="component" value="Unassembled WGS sequence"/>
</dbReference>
<evidence type="ECO:0000256" key="5">
    <source>
        <dbReference type="ARBA" id="ARBA00023136"/>
    </source>
</evidence>
<dbReference type="InterPro" id="IPR025256">
    <property type="entry name" value="TM7S3/TM198-like_dom"/>
</dbReference>
<feature type="transmembrane region" description="Helical" evidence="7">
    <location>
        <begin position="53"/>
        <end position="75"/>
    </location>
</feature>
<feature type="transmembrane region" description="Helical" evidence="7">
    <location>
        <begin position="192"/>
        <end position="211"/>
    </location>
</feature>
<comment type="caution">
    <text evidence="9">The sequence shown here is derived from an EMBL/GenBank/DDBJ whole genome shotgun (WGS) entry which is preliminary data.</text>
</comment>
<evidence type="ECO:0000256" key="1">
    <source>
        <dbReference type="ARBA" id="ARBA00004141"/>
    </source>
</evidence>
<dbReference type="AlphaFoldDB" id="A0AAD5SF02"/>
<evidence type="ECO:0000256" key="6">
    <source>
        <dbReference type="ARBA" id="ARBA00049737"/>
    </source>
</evidence>
<reference evidence="9" key="1">
    <citation type="submission" date="2020-05" db="EMBL/GenBank/DDBJ databases">
        <title>Phylogenomic resolution of chytrid fungi.</title>
        <authorList>
            <person name="Stajich J.E."/>
            <person name="Amses K."/>
            <person name="Simmons R."/>
            <person name="Seto K."/>
            <person name="Myers J."/>
            <person name="Bonds A."/>
            <person name="Quandt C.A."/>
            <person name="Barry K."/>
            <person name="Liu P."/>
            <person name="Grigoriev I."/>
            <person name="Longcore J.E."/>
            <person name="James T.Y."/>
        </authorList>
    </citation>
    <scope>NUCLEOTIDE SEQUENCE</scope>
    <source>
        <strain evidence="9">JEL0318</strain>
    </source>
</reference>
<evidence type="ECO:0000256" key="3">
    <source>
        <dbReference type="ARBA" id="ARBA00022692"/>
    </source>
</evidence>
<protein>
    <recommendedName>
        <fullName evidence="6">Transmembrane protein 198</fullName>
    </recommendedName>
</protein>